<dbReference type="EMBL" id="VEPZ02001044">
    <property type="protein sequence ID" value="KAE8698598.1"/>
    <property type="molecule type" value="Genomic_DNA"/>
</dbReference>
<sequence length="252" mass="27455">MQLSLILLLALLAMAVATPPGIAYHPSRARCNIKKYKYCYNLEHVCPKFCPGGQCTVNCVSCKPVCLDGTSPPPDDYTPPSPPSESENPPPSPTTTYPPPSPPSQSENPPPSPPSPPTQPQNPPPSTPPKTVKCKNKNYPQCYNMKHVCPSSCAGDCEVDCVTCKPVCKCDRPGAVCQDPRFIGGDGTTFYFHGKKDQDFCLVSDSNLHINGHFIGRRNENMKRDFTWVQSIAILFDNHQLFAGALKTSTCA</sequence>
<evidence type="ECO:0000313" key="3">
    <source>
        <dbReference type="EMBL" id="KAE8698598.1"/>
    </source>
</evidence>
<dbReference type="PANTHER" id="PTHR31656">
    <property type="entry name" value="ROOT CAP DOMAIN-CONTAINING PROTEIN"/>
    <property type="match status" value="1"/>
</dbReference>
<protein>
    <submittedName>
        <fullName evidence="3">Pentatricopeptide repeat-containing protein</fullName>
    </submittedName>
</protein>
<proteinExistence type="predicted"/>
<dbReference type="Proteomes" id="UP000436088">
    <property type="component" value="Unassembled WGS sequence"/>
</dbReference>
<evidence type="ECO:0000256" key="2">
    <source>
        <dbReference type="SAM" id="SignalP"/>
    </source>
</evidence>
<feature type="chain" id="PRO_5025641938" evidence="2">
    <location>
        <begin position="18"/>
        <end position="252"/>
    </location>
</feature>
<organism evidence="3 4">
    <name type="scientific">Hibiscus syriacus</name>
    <name type="common">Rose of Sharon</name>
    <dbReference type="NCBI Taxonomy" id="106335"/>
    <lineage>
        <taxon>Eukaryota</taxon>
        <taxon>Viridiplantae</taxon>
        <taxon>Streptophyta</taxon>
        <taxon>Embryophyta</taxon>
        <taxon>Tracheophyta</taxon>
        <taxon>Spermatophyta</taxon>
        <taxon>Magnoliopsida</taxon>
        <taxon>eudicotyledons</taxon>
        <taxon>Gunneridae</taxon>
        <taxon>Pentapetalae</taxon>
        <taxon>rosids</taxon>
        <taxon>malvids</taxon>
        <taxon>Malvales</taxon>
        <taxon>Malvaceae</taxon>
        <taxon>Malvoideae</taxon>
        <taxon>Hibiscus</taxon>
    </lineage>
</organism>
<keyword evidence="4" id="KW-1185">Reference proteome</keyword>
<keyword evidence="2" id="KW-0732">Signal</keyword>
<evidence type="ECO:0000256" key="1">
    <source>
        <dbReference type="SAM" id="MobiDB-lite"/>
    </source>
</evidence>
<dbReference type="AlphaFoldDB" id="A0A6A3A335"/>
<feature type="signal peptide" evidence="2">
    <location>
        <begin position="1"/>
        <end position="17"/>
    </location>
</feature>
<feature type="compositionally biased region" description="Pro residues" evidence="1">
    <location>
        <begin position="73"/>
        <end position="128"/>
    </location>
</feature>
<name>A0A6A3A335_HIBSY</name>
<accession>A0A6A3A335</accession>
<evidence type="ECO:0000313" key="4">
    <source>
        <dbReference type="Proteomes" id="UP000436088"/>
    </source>
</evidence>
<gene>
    <name evidence="3" type="ORF">F3Y22_tig00110597pilonHSYRG00472</name>
</gene>
<comment type="caution">
    <text evidence="3">The sequence shown here is derived from an EMBL/GenBank/DDBJ whole genome shotgun (WGS) entry which is preliminary data.</text>
</comment>
<reference evidence="3" key="1">
    <citation type="submission" date="2019-09" db="EMBL/GenBank/DDBJ databases">
        <title>Draft genome information of white flower Hibiscus syriacus.</title>
        <authorList>
            <person name="Kim Y.-M."/>
        </authorList>
    </citation>
    <scope>NUCLEOTIDE SEQUENCE [LARGE SCALE GENOMIC DNA]</scope>
    <source>
        <strain evidence="3">YM2019G1</strain>
    </source>
</reference>
<feature type="region of interest" description="Disordered" evidence="1">
    <location>
        <begin position="73"/>
        <end position="130"/>
    </location>
</feature>